<dbReference type="EMBL" id="JABEZV010000013">
    <property type="protein sequence ID" value="MBA0727478.1"/>
    <property type="molecule type" value="Genomic_DNA"/>
</dbReference>
<keyword evidence="2" id="KW-1185">Reference proteome</keyword>
<evidence type="ECO:0000313" key="1">
    <source>
        <dbReference type="EMBL" id="MBA0727478.1"/>
    </source>
</evidence>
<evidence type="ECO:0000313" key="2">
    <source>
        <dbReference type="Proteomes" id="UP000593574"/>
    </source>
</evidence>
<reference evidence="1 2" key="1">
    <citation type="journal article" date="2019" name="Genome Biol. Evol.">
        <title>Insights into the evolution of the New World diploid cottons (Gossypium, subgenus Houzingenia) based on genome sequencing.</title>
        <authorList>
            <person name="Grover C.E."/>
            <person name="Arick M.A. 2nd"/>
            <person name="Thrash A."/>
            <person name="Conover J.L."/>
            <person name="Sanders W.S."/>
            <person name="Peterson D.G."/>
            <person name="Frelichowski J.E."/>
            <person name="Scheffler J.A."/>
            <person name="Scheffler B.E."/>
            <person name="Wendel J.F."/>
        </authorList>
    </citation>
    <scope>NUCLEOTIDE SEQUENCE [LARGE SCALE GENOMIC DNA]</scope>
    <source>
        <strain evidence="1">4</strain>
        <tissue evidence="1">Leaf</tissue>
    </source>
</reference>
<dbReference type="AlphaFoldDB" id="A0A7J9ATR6"/>
<accession>A0A7J9ATR6</accession>
<sequence length="26" mass="3025">MSHSIRSRGASTLKLVETRRGREHLF</sequence>
<organism evidence="1 2">
    <name type="scientific">Gossypium laxum</name>
    <dbReference type="NCBI Taxonomy" id="34288"/>
    <lineage>
        <taxon>Eukaryota</taxon>
        <taxon>Viridiplantae</taxon>
        <taxon>Streptophyta</taxon>
        <taxon>Embryophyta</taxon>
        <taxon>Tracheophyta</taxon>
        <taxon>Spermatophyta</taxon>
        <taxon>Magnoliopsida</taxon>
        <taxon>eudicotyledons</taxon>
        <taxon>Gunneridae</taxon>
        <taxon>Pentapetalae</taxon>
        <taxon>rosids</taxon>
        <taxon>malvids</taxon>
        <taxon>Malvales</taxon>
        <taxon>Malvaceae</taxon>
        <taxon>Malvoideae</taxon>
        <taxon>Gossypium</taxon>
    </lineage>
</organism>
<protein>
    <submittedName>
        <fullName evidence="1">Uncharacterized protein</fullName>
    </submittedName>
</protein>
<proteinExistence type="predicted"/>
<gene>
    <name evidence="1" type="ORF">Golax_000459</name>
</gene>
<dbReference type="Proteomes" id="UP000593574">
    <property type="component" value="Unassembled WGS sequence"/>
</dbReference>
<comment type="caution">
    <text evidence="1">The sequence shown here is derived from an EMBL/GenBank/DDBJ whole genome shotgun (WGS) entry which is preliminary data.</text>
</comment>
<feature type="non-terminal residue" evidence="1">
    <location>
        <position position="26"/>
    </location>
</feature>
<name>A0A7J9ATR6_9ROSI</name>